<keyword evidence="7" id="KW-0472">Membrane</keyword>
<evidence type="ECO:0000256" key="4">
    <source>
        <dbReference type="ARBA" id="ARBA00022968"/>
    </source>
</evidence>
<evidence type="ECO:0000256" key="3">
    <source>
        <dbReference type="ARBA" id="ARBA00022801"/>
    </source>
</evidence>
<sequence>MRKELVFVLLALFLCAGCNGNKKKMNGEHDLDAANITLDDHTISFYYNWYGNPSVDGEMKHWMHPIAPAPGHSGDVGAISGLNDDIACNFYPELGTYSSNDPEIIRKHIRMHIKANVGVLSVTWWGESDYGNQSVSLLLDEAAKVGAKVCFHIEPFNGRSPQTVRENIQYIVDTYGDHPAFYRTHGKPLFFIYDSYLIKPAEWAKLFAAGGEISVRNTKYDGLFIGLTLKESELPDIETACMDGFYTYFAATGFTNASTPANWKSMQQWAKAHNKLFIPSVGPGYIDTRIRPWNGSTTRDRENGKYYDDMYKAAIESGASYISITSFNEWHEGTQIEPAVSKKCDAFEYLDYKPLADDYYLIRTAYWVDEFRKARSASEDVQ</sequence>
<dbReference type="EMBL" id="QROV01000030">
    <property type="protein sequence ID" value="RHL54177.1"/>
    <property type="molecule type" value="Genomic_DNA"/>
</dbReference>
<keyword evidence="5" id="KW-1133">Transmembrane helix</keyword>
<evidence type="ECO:0000256" key="6">
    <source>
        <dbReference type="ARBA" id="ARBA00023034"/>
    </source>
</evidence>
<evidence type="ECO:0000313" key="9">
    <source>
        <dbReference type="EMBL" id="RHL54177.1"/>
    </source>
</evidence>
<evidence type="ECO:0000256" key="5">
    <source>
        <dbReference type="ARBA" id="ARBA00022989"/>
    </source>
</evidence>
<keyword evidence="6" id="KW-0333">Golgi apparatus</keyword>
<dbReference type="Proteomes" id="UP001156218">
    <property type="component" value="Chromosome"/>
</dbReference>
<accession>A0A139K1S9</accession>
<dbReference type="PANTHER" id="PTHR13572">
    <property type="entry name" value="ENDO-ALPHA-1,2-MANNOSIDASE"/>
    <property type="match status" value="1"/>
</dbReference>
<keyword evidence="3" id="KW-0378">Hydrolase</keyword>
<keyword evidence="2" id="KW-0812">Transmembrane</keyword>
<dbReference type="InterPro" id="IPR026071">
    <property type="entry name" value="Glyco_Hydrolase_99"/>
</dbReference>
<evidence type="ECO:0000256" key="2">
    <source>
        <dbReference type="ARBA" id="ARBA00022692"/>
    </source>
</evidence>
<evidence type="ECO:0000313" key="10">
    <source>
        <dbReference type="EMBL" id="UYU66334.1"/>
    </source>
</evidence>
<dbReference type="EMBL" id="JAHYQA010000002">
    <property type="protein sequence ID" value="MCE9236746.1"/>
    <property type="molecule type" value="Genomic_DNA"/>
</dbReference>
<dbReference type="Gene3D" id="3.20.20.80">
    <property type="entry name" value="Glycosidases"/>
    <property type="match status" value="1"/>
</dbReference>
<dbReference type="RefSeq" id="WP_048696344.1">
    <property type="nucleotide sequence ID" value="NZ_CAXKYD010000002.1"/>
</dbReference>
<reference evidence="9 11" key="1">
    <citation type="submission" date="2018-08" db="EMBL/GenBank/DDBJ databases">
        <title>A genome reference for cultivated species of the human gut microbiota.</title>
        <authorList>
            <person name="Zou Y."/>
            <person name="Xue W."/>
            <person name="Luo G."/>
        </authorList>
    </citation>
    <scope>NUCLEOTIDE SEQUENCE [LARGE SCALE GENOMIC DNA]</scope>
    <source>
        <strain evidence="9 11">AF37-12</strain>
    </source>
</reference>
<dbReference type="AlphaFoldDB" id="A0A139K1S9"/>
<evidence type="ECO:0000313" key="8">
    <source>
        <dbReference type="EMBL" id="MCE9236746.1"/>
    </source>
</evidence>
<evidence type="ECO:0000256" key="7">
    <source>
        <dbReference type="ARBA" id="ARBA00023136"/>
    </source>
</evidence>
<dbReference type="GO" id="GO:0004559">
    <property type="term" value="F:alpha-mannosidase activity"/>
    <property type="evidence" value="ECO:0007669"/>
    <property type="project" value="TreeGrafter"/>
</dbReference>
<gene>
    <name evidence="9" type="ORF">DW011_21035</name>
    <name evidence="8" type="ORF">K0H07_06175</name>
    <name evidence="10" type="ORF">KQP68_22710</name>
</gene>
<reference evidence="10 12" key="2">
    <citation type="submission" date="2021-06" db="EMBL/GenBank/DDBJ databases">
        <title>Interrogation of the integrated mobile genetic elements in gut-associated Bacteroides with a consensus prediction approach.</title>
        <authorList>
            <person name="Campbell D.E."/>
            <person name="Leigh J.R."/>
            <person name="Kim T."/>
            <person name="England W."/>
            <person name="Whitaker R.J."/>
            <person name="Degnan P.H."/>
        </authorList>
    </citation>
    <scope>NUCLEOTIDE SEQUENCE [LARGE SCALE GENOMIC DNA]</scope>
    <source>
        <strain evidence="10 12">WAL8669</strain>
    </source>
</reference>
<dbReference type="CDD" id="cd11574">
    <property type="entry name" value="GH99"/>
    <property type="match status" value="1"/>
</dbReference>
<dbReference type="Proteomes" id="UP000283616">
    <property type="component" value="Unassembled WGS sequence"/>
</dbReference>
<keyword evidence="4" id="KW-0735">Signal-anchor</keyword>
<evidence type="ECO:0000313" key="12">
    <source>
        <dbReference type="Proteomes" id="UP001156218"/>
    </source>
</evidence>
<name>A0A139K1S9_BACT4</name>
<dbReference type="Pfam" id="PF16317">
    <property type="entry name" value="Glyco_hydro_99"/>
    <property type="match status" value="1"/>
</dbReference>
<reference evidence="8" key="3">
    <citation type="submission" date="2021-07" db="EMBL/GenBank/DDBJ databases">
        <title>Comparative genomics of Bacteroides fragilis group isolates reveals species-dependent resistance mechanisms and validates clinical tools for resistance prediction.</title>
        <authorList>
            <person name="Wallace M.J."/>
            <person name="Jean S."/>
            <person name="Wallace M.A."/>
            <person name="Carey-Ann B.D."/>
            <person name="Dantas G."/>
        </authorList>
    </citation>
    <scope>NUCLEOTIDE SEQUENCE</scope>
    <source>
        <strain evidence="8">BJH_160</strain>
    </source>
</reference>
<dbReference type="EMBL" id="CP083680">
    <property type="protein sequence ID" value="UYU66334.1"/>
    <property type="molecule type" value="Genomic_DNA"/>
</dbReference>
<proteinExistence type="predicted"/>
<dbReference type="PANTHER" id="PTHR13572:SF4">
    <property type="entry name" value="RE57134P"/>
    <property type="match status" value="1"/>
</dbReference>
<protein>
    <submittedName>
        <fullName evidence="9">Alpha-mannosidase</fullName>
    </submittedName>
</protein>
<organism evidence="9 11">
    <name type="scientific">Bacteroides thetaiotaomicron</name>
    <dbReference type="NCBI Taxonomy" id="818"/>
    <lineage>
        <taxon>Bacteria</taxon>
        <taxon>Pseudomonadati</taxon>
        <taxon>Bacteroidota</taxon>
        <taxon>Bacteroidia</taxon>
        <taxon>Bacteroidales</taxon>
        <taxon>Bacteroidaceae</taxon>
        <taxon>Bacteroides</taxon>
    </lineage>
</organism>
<dbReference type="Proteomes" id="UP001200544">
    <property type="component" value="Unassembled WGS sequence"/>
</dbReference>
<evidence type="ECO:0000313" key="11">
    <source>
        <dbReference type="Proteomes" id="UP000283616"/>
    </source>
</evidence>
<dbReference type="FunFam" id="3.20.20.80:FF:000019">
    <property type="entry name" value="glycoprotein endo-alpha-1,2-mannosidase"/>
    <property type="match status" value="1"/>
</dbReference>
<comment type="subcellular location">
    <subcellularLocation>
        <location evidence="1">Golgi apparatus membrane</location>
        <topology evidence="1">Single-pass type II membrane protein</topology>
    </subcellularLocation>
</comment>
<evidence type="ECO:0000256" key="1">
    <source>
        <dbReference type="ARBA" id="ARBA00004323"/>
    </source>
</evidence>